<name>A0A9P7N5X8_9HYPO</name>
<evidence type="ECO:0000313" key="2">
    <source>
        <dbReference type="EMBL" id="KAG5991020.1"/>
    </source>
</evidence>
<evidence type="ECO:0000256" key="1">
    <source>
        <dbReference type="SAM" id="MobiDB-lite"/>
    </source>
</evidence>
<comment type="caution">
    <text evidence="2">The sequence shown here is derived from an EMBL/GenBank/DDBJ whole genome shotgun (WGS) entry which is preliminary data.</text>
</comment>
<proteinExistence type="predicted"/>
<dbReference type="PANTHER" id="PTHR37781">
    <property type="entry name" value="TFIIH COMPLEX SUBUNIT"/>
    <property type="match status" value="1"/>
</dbReference>
<dbReference type="Pfam" id="PF17110">
    <property type="entry name" value="TFB6"/>
    <property type="match status" value="1"/>
</dbReference>
<dbReference type="AlphaFoldDB" id="A0A9P7N5X8"/>
<organism evidence="2 3">
    <name type="scientific">Claviceps pusilla</name>
    <dbReference type="NCBI Taxonomy" id="123648"/>
    <lineage>
        <taxon>Eukaryota</taxon>
        <taxon>Fungi</taxon>
        <taxon>Dikarya</taxon>
        <taxon>Ascomycota</taxon>
        <taxon>Pezizomycotina</taxon>
        <taxon>Sordariomycetes</taxon>
        <taxon>Hypocreomycetidae</taxon>
        <taxon>Hypocreales</taxon>
        <taxon>Clavicipitaceae</taxon>
        <taxon>Claviceps</taxon>
    </lineage>
</organism>
<dbReference type="OrthoDB" id="5420410at2759"/>
<dbReference type="GO" id="GO:0005675">
    <property type="term" value="C:transcription factor TFIIH holo complex"/>
    <property type="evidence" value="ECO:0007669"/>
    <property type="project" value="TreeGrafter"/>
</dbReference>
<feature type="region of interest" description="Disordered" evidence="1">
    <location>
        <begin position="1"/>
        <end position="44"/>
    </location>
</feature>
<feature type="region of interest" description="Disordered" evidence="1">
    <location>
        <begin position="260"/>
        <end position="281"/>
    </location>
</feature>
<dbReference type="Proteomes" id="UP000748025">
    <property type="component" value="Unassembled WGS sequence"/>
</dbReference>
<reference evidence="2" key="1">
    <citation type="journal article" date="2020" name="bioRxiv">
        <title>Whole genome comparisons of ergot fungi reveals the divergence and evolution of species within the genus Claviceps are the result of varying mechanisms driving genome evolution and host range expansion.</title>
        <authorList>
            <person name="Wyka S.A."/>
            <person name="Mondo S.J."/>
            <person name="Liu M."/>
            <person name="Dettman J."/>
            <person name="Nalam V."/>
            <person name="Broders K.D."/>
        </authorList>
    </citation>
    <scope>NUCLEOTIDE SEQUENCE</scope>
    <source>
        <strain evidence="2">CCC 602</strain>
    </source>
</reference>
<feature type="compositionally biased region" description="Low complexity" evidence="1">
    <location>
        <begin position="19"/>
        <end position="31"/>
    </location>
</feature>
<evidence type="ECO:0000313" key="3">
    <source>
        <dbReference type="Proteomes" id="UP000748025"/>
    </source>
</evidence>
<dbReference type="EMBL" id="SRPW01002699">
    <property type="protein sequence ID" value="KAG5991020.1"/>
    <property type="molecule type" value="Genomic_DNA"/>
</dbReference>
<sequence length="281" mass="31074">MDQEPGGFLSQTGLPSPAPSSTSSRPASTLPHPRGRSLRPGSNKEDLVRRYVEDSLLNTSRRYVKKFGNPIPGDTVTGFKSMAEVCRELDSAVNVLWKSGTPSLQVPFLLKVASDFTRYVRSFAPSPRATFELLHKLDHCFASLLCGQDIDSKESLPGFENGLRAGMTTTDMVRCRSLVEQTRVLMVEILSSGDMDDEDDDDEEEEEEDDDDEGAEESTDMGEDSDAQGHRSGGFTWDDEEERLHMDAARVYENTIIQLGERLGDPLGNENKIDDSSVCAK</sequence>
<dbReference type="PANTHER" id="PTHR37781:SF1">
    <property type="entry name" value="ADR380WP"/>
    <property type="match status" value="1"/>
</dbReference>
<dbReference type="InterPro" id="IPR031349">
    <property type="entry name" value="Tfb6"/>
</dbReference>
<feature type="region of interest" description="Disordered" evidence="1">
    <location>
        <begin position="189"/>
        <end position="242"/>
    </location>
</feature>
<protein>
    <recommendedName>
        <fullName evidence="4">Meiotic recombination protein DMC1</fullName>
    </recommendedName>
</protein>
<keyword evidence="3" id="KW-1185">Reference proteome</keyword>
<feature type="compositionally biased region" description="Acidic residues" evidence="1">
    <location>
        <begin position="194"/>
        <end position="226"/>
    </location>
</feature>
<gene>
    <name evidence="2" type="ORF">E4U43_004129</name>
</gene>
<accession>A0A9P7N5X8</accession>
<evidence type="ECO:0008006" key="4">
    <source>
        <dbReference type="Google" id="ProtNLM"/>
    </source>
</evidence>